<name>A0ABU3Z1Q5_9EURY</name>
<organism evidence="1 2">
    <name type="scientific">Methanoculleus nereidis</name>
    <dbReference type="NCBI Taxonomy" id="2735141"/>
    <lineage>
        <taxon>Archaea</taxon>
        <taxon>Methanobacteriati</taxon>
        <taxon>Methanobacteriota</taxon>
        <taxon>Stenosarchaea group</taxon>
        <taxon>Methanomicrobia</taxon>
        <taxon>Methanomicrobiales</taxon>
        <taxon>Methanomicrobiaceae</taxon>
        <taxon>Methanoculleus</taxon>
    </lineage>
</organism>
<evidence type="ECO:0000313" key="2">
    <source>
        <dbReference type="Proteomes" id="UP001273768"/>
    </source>
</evidence>
<dbReference type="RefSeq" id="WP_317295924.1">
    <property type="nucleotide sequence ID" value="NZ_JABFFQ010000003.1"/>
</dbReference>
<evidence type="ECO:0000313" key="1">
    <source>
        <dbReference type="EMBL" id="MDV4342739.1"/>
    </source>
</evidence>
<keyword evidence="2" id="KW-1185">Reference proteome</keyword>
<gene>
    <name evidence="1" type="ORF">HL657_06045</name>
</gene>
<accession>A0ABU3Z1Q5</accession>
<comment type="caution">
    <text evidence="1">The sequence shown here is derived from an EMBL/GenBank/DDBJ whole genome shotgun (WGS) entry which is preliminary data.</text>
</comment>
<dbReference type="Proteomes" id="UP001273768">
    <property type="component" value="Unassembled WGS sequence"/>
</dbReference>
<protein>
    <submittedName>
        <fullName evidence="1">Uncharacterized protein</fullName>
    </submittedName>
</protein>
<reference evidence="1 2" key="1">
    <citation type="submission" date="2020-05" db="EMBL/GenBank/DDBJ databases">
        <title>Isolation and characterization of methanoarchaea from a cold seep at offshore SW Taiwan.</title>
        <authorList>
            <person name="Chen Y.-W."/>
            <person name="Chen S.-C."/>
            <person name="Lai M.-C."/>
        </authorList>
    </citation>
    <scope>NUCLEOTIDE SEQUENCE [LARGE SCALE GENOMIC DNA]</scope>
    <source>
        <strain evidence="1 2">YWC-01</strain>
    </source>
</reference>
<dbReference type="EMBL" id="JABFFQ010000003">
    <property type="protein sequence ID" value="MDV4342739.1"/>
    <property type="molecule type" value="Genomic_DNA"/>
</dbReference>
<sequence>MAPALLPVIAFFAVPRCRQLKGGYPDRPSASDDPVMILQLHDSIGQGETNRHQSMLEAVSHVPGCTGD</sequence>
<proteinExistence type="predicted"/>